<dbReference type="InterPro" id="IPR051923">
    <property type="entry name" value="Glycosyl_Hydrolase_39"/>
</dbReference>
<gene>
    <name evidence="2" type="ORF">GC106_62560</name>
</gene>
<keyword evidence="3" id="KW-1185">Reference proteome</keyword>
<dbReference type="InterPro" id="IPR017853">
    <property type="entry name" value="GH"/>
</dbReference>
<protein>
    <submittedName>
        <fullName evidence="2">Beta-galactosidase</fullName>
    </submittedName>
</protein>
<comment type="caution">
    <text evidence="2">The sequence shown here is derived from an EMBL/GenBank/DDBJ whole genome shotgun (WGS) entry which is preliminary data.</text>
</comment>
<dbReference type="InterPro" id="IPR001387">
    <property type="entry name" value="Cro/C1-type_HTH"/>
</dbReference>
<dbReference type="SUPFAM" id="SSF51445">
    <property type="entry name" value="(Trans)glycosidases"/>
    <property type="match status" value="1"/>
</dbReference>
<reference evidence="2 3" key="1">
    <citation type="submission" date="2020-01" db="EMBL/GenBank/DDBJ databases">
        <title>Kibdelosporangium persica a novel Actinomycetes from a hot desert in Iran.</title>
        <authorList>
            <person name="Safaei N."/>
            <person name="Zaburannyi N."/>
            <person name="Mueller R."/>
            <person name="Wink J."/>
        </authorList>
    </citation>
    <scope>NUCLEOTIDE SEQUENCE [LARGE SCALE GENOMIC DNA]</scope>
    <source>
        <strain evidence="2 3">4NS15</strain>
    </source>
</reference>
<dbReference type="Gene3D" id="1.10.260.40">
    <property type="entry name" value="lambda repressor-like DNA-binding domains"/>
    <property type="match status" value="1"/>
</dbReference>
<dbReference type="Gene3D" id="3.20.20.80">
    <property type="entry name" value="Glycosidases"/>
    <property type="match status" value="1"/>
</dbReference>
<evidence type="ECO:0000313" key="3">
    <source>
        <dbReference type="Proteomes" id="UP000763557"/>
    </source>
</evidence>
<feature type="domain" description="HTH cro/C1-type" evidence="1">
    <location>
        <begin position="11"/>
        <end position="67"/>
    </location>
</feature>
<dbReference type="EMBL" id="JAAATY010000023">
    <property type="protein sequence ID" value="NRN69000.1"/>
    <property type="molecule type" value="Genomic_DNA"/>
</dbReference>
<name>A0ABX2FE10_9PSEU</name>
<dbReference type="SUPFAM" id="SSF47413">
    <property type="entry name" value="lambda repressor-like DNA-binding domains"/>
    <property type="match status" value="1"/>
</dbReference>
<dbReference type="InterPro" id="IPR010982">
    <property type="entry name" value="Lambda_DNA-bd_dom_sf"/>
</dbReference>
<dbReference type="Pfam" id="PF13560">
    <property type="entry name" value="HTH_31"/>
    <property type="match status" value="1"/>
</dbReference>
<evidence type="ECO:0000313" key="2">
    <source>
        <dbReference type="EMBL" id="NRN69000.1"/>
    </source>
</evidence>
<organism evidence="2 3">
    <name type="scientific">Kibdelosporangium persicum</name>
    <dbReference type="NCBI Taxonomy" id="2698649"/>
    <lineage>
        <taxon>Bacteria</taxon>
        <taxon>Bacillati</taxon>
        <taxon>Actinomycetota</taxon>
        <taxon>Actinomycetes</taxon>
        <taxon>Pseudonocardiales</taxon>
        <taxon>Pseudonocardiaceae</taxon>
        <taxon>Kibdelosporangium</taxon>
    </lineage>
</organism>
<sequence>MPGTGDQLARLLAEVKSRSGLSYSELSKQTHTSTSTLHRYCTGKTVPPDYQTVARIAMACSATDSELTELLRLWRQARSVENADPVVPKQPSVRRRIPLGSVALSLLTVVLLLSAVAGAPTGPVSEANQQVYGPSWARQEPVDPTMFGVTASSSSGVMPSFRVGSLRFWDSRTRWASIQPQRDVYDWSILDRLVDSARHAGLPAMFVFGGTPAWAAPTSPKAAYNDGSRAAPPDDLADWDRFVSAVAARYRGRLDAYELWAYGNDGRYYAGSTEALVEMTRRASLAIKAADPDVTVVCPSMGRLWTADGLAFLRRFAELGGYQHCDVAGIKLHQRRAADPPETTLELLGHIDETFHAAGAHPRLWNTGTTYEHALEKPLTEQRTIDYAVRFYLVAIYGTNKGLNRSYFYNWGGGGLPITLQVVGGPPTRAALAVEELQRWLAGTRTRGCEQGPSINLPVGVWQCAFTAKDGRVLLIQWTSDGAAQTFAPNRSEELRLIDGTSRPLQPGEIVHVTQTPQLIVQGPGD</sequence>
<dbReference type="SMART" id="SM00530">
    <property type="entry name" value="HTH_XRE"/>
    <property type="match status" value="1"/>
</dbReference>
<dbReference type="PANTHER" id="PTHR12631:SF10">
    <property type="entry name" value="BETA-XYLOSIDASE-LIKE PROTEIN-RELATED"/>
    <property type="match status" value="1"/>
</dbReference>
<dbReference type="PANTHER" id="PTHR12631">
    <property type="entry name" value="ALPHA-L-IDURONIDASE"/>
    <property type="match status" value="1"/>
</dbReference>
<accession>A0ABX2FE10</accession>
<dbReference type="CDD" id="cd00093">
    <property type="entry name" value="HTH_XRE"/>
    <property type="match status" value="1"/>
</dbReference>
<dbReference type="Proteomes" id="UP000763557">
    <property type="component" value="Unassembled WGS sequence"/>
</dbReference>
<proteinExistence type="predicted"/>
<evidence type="ECO:0000259" key="1">
    <source>
        <dbReference type="SMART" id="SM00530"/>
    </source>
</evidence>